<evidence type="ECO:0000256" key="5">
    <source>
        <dbReference type="ARBA" id="ARBA00022967"/>
    </source>
</evidence>
<dbReference type="PROSITE" id="PS51669">
    <property type="entry name" value="4FE4S_MOW_BIS_MGD"/>
    <property type="match status" value="1"/>
</dbReference>
<dbReference type="SUPFAM" id="SSF53706">
    <property type="entry name" value="Formate dehydrogenase/DMSO reductase, domains 1-3"/>
    <property type="match status" value="1"/>
</dbReference>
<dbReference type="InterPro" id="IPR015405">
    <property type="entry name" value="NDUFS1-like_C"/>
</dbReference>
<feature type="domain" description="4Fe-4S His(Cys)3-ligated-type" evidence="13">
    <location>
        <begin position="78"/>
        <end position="117"/>
    </location>
</feature>
<comment type="similarity">
    <text evidence="2 10">Belongs to the complex I 75 kDa subunit family.</text>
</comment>
<dbReference type="PROSITE" id="PS00643">
    <property type="entry name" value="COMPLEX1_75K_3"/>
    <property type="match status" value="1"/>
</dbReference>
<dbReference type="Pfam" id="PF10588">
    <property type="entry name" value="NADH-G_4Fe-4S_3"/>
    <property type="match status" value="1"/>
</dbReference>
<dbReference type="InterPro" id="IPR000283">
    <property type="entry name" value="NADH_UbQ_OxRdtase_75kDa_su_CS"/>
</dbReference>
<evidence type="ECO:0000256" key="9">
    <source>
        <dbReference type="ARBA" id="ARBA00047712"/>
    </source>
</evidence>
<dbReference type="Pfam" id="PF00384">
    <property type="entry name" value="Molybdopterin"/>
    <property type="match status" value="1"/>
</dbReference>
<evidence type="ECO:0000313" key="15">
    <source>
        <dbReference type="Proteomes" id="UP001069802"/>
    </source>
</evidence>
<reference evidence="14" key="1">
    <citation type="submission" date="2022-12" db="EMBL/GenBank/DDBJ databases">
        <title>Bacterial isolates from different developmental stages of Nematostella vectensis.</title>
        <authorList>
            <person name="Fraune S."/>
        </authorList>
    </citation>
    <scope>NUCLEOTIDE SEQUENCE</scope>
    <source>
        <strain evidence="14">G21630-S1</strain>
    </source>
</reference>
<dbReference type="PROSITE" id="PS51085">
    <property type="entry name" value="2FE2S_FER_2"/>
    <property type="match status" value="1"/>
</dbReference>
<dbReference type="CDD" id="cd02773">
    <property type="entry name" value="MopB_Res-Cmplx1_Nad11"/>
    <property type="match status" value="1"/>
</dbReference>
<keyword evidence="5 10" id="KW-1278">Translocase</keyword>
<evidence type="ECO:0000256" key="10">
    <source>
        <dbReference type="RuleBase" id="RU003525"/>
    </source>
</evidence>
<feature type="domain" description="4Fe-4S Mo/W bis-MGD-type" evidence="12">
    <location>
        <begin position="214"/>
        <end position="270"/>
    </location>
</feature>
<evidence type="ECO:0000313" key="14">
    <source>
        <dbReference type="EMBL" id="MCZ4282004.1"/>
    </source>
</evidence>
<dbReference type="Gene3D" id="3.30.70.20">
    <property type="match status" value="1"/>
</dbReference>
<proteinExistence type="inferred from homology"/>
<keyword evidence="15" id="KW-1185">Reference proteome</keyword>
<organism evidence="14 15">
    <name type="scientific">Kiloniella laminariae</name>
    <dbReference type="NCBI Taxonomy" id="454162"/>
    <lineage>
        <taxon>Bacteria</taxon>
        <taxon>Pseudomonadati</taxon>
        <taxon>Pseudomonadota</taxon>
        <taxon>Alphaproteobacteria</taxon>
        <taxon>Rhodospirillales</taxon>
        <taxon>Kiloniellaceae</taxon>
        <taxon>Kiloniella</taxon>
    </lineage>
</organism>
<gene>
    <name evidence="14" type="primary">nuoG</name>
    <name evidence="14" type="ORF">O4H49_14545</name>
</gene>
<feature type="domain" description="2Fe-2S ferredoxin-type" evidence="11">
    <location>
        <begin position="2"/>
        <end position="78"/>
    </location>
</feature>
<dbReference type="InterPro" id="IPR036010">
    <property type="entry name" value="2Fe-2S_ferredoxin-like_sf"/>
</dbReference>
<dbReference type="Proteomes" id="UP001069802">
    <property type="component" value="Unassembled WGS sequence"/>
</dbReference>
<dbReference type="InterPro" id="IPR006656">
    <property type="entry name" value="Mopterin_OxRdtase"/>
</dbReference>
<comment type="caution">
    <text evidence="14">The sequence shown here is derived from an EMBL/GenBank/DDBJ whole genome shotgun (WGS) entry which is preliminary data.</text>
</comment>
<dbReference type="PROSITE" id="PS00642">
    <property type="entry name" value="COMPLEX1_75K_2"/>
    <property type="match status" value="1"/>
</dbReference>
<dbReference type="InterPro" id="IPR010228">
    <property type="entry name" value="NADH_UbQ_OxRdtase_Gsu"/>
</dbReference>
<dbReference type="PROSITE" id="PS51839">
    <property type="entry name" value="4FE4S_HC3"/>
    <property type="match status" value="1"/>
</dbReference>
<dbReference type="Gene3D" id="3.10.20.740">
    <property type="match status" value="1"/>
</dbReference>
<dbReference type="Pfam" id="PF22151">
    <property type="entry name" value="Fer4_NDSU1"/>
    <property type="match status" value="1"/>
</dbReference>
<accession>A0ABT4LLM3</accession>
<keyword evidence="3 10" id="KW-0004">4Fe-4S</keyword>
<sequence length="688" mass="74892">MPKLTIDGKEIEVANGLTVLQACELAGAEIPRFCYHERLSVAGNCRMCLVEMERAPKPIASCAMPVGEGMVIKTDTDLVKKARKGVMEFLLINHPLDCPICDQGGECDLQDQAMAFGLDHGRYKENKRAVKEKYMGPLIKTIMTRCIQCTRCVRFSTEVAGIEEVGLLHRGEKVEITTLEKAVNSELSGNLVDVCPVGALTSKPYAFNARPWELKKVNSIDVMDAVGSNIRIDVRGREVLRVLPRIHEDVNEEWITDKTRYITDGLKRQRLDRPYVRVDGKLRAASWDEAFAMIKDKLAGLKGSEISAVAGDLCDAESMLALKDLMANLGSENIDCRQDGAKLDASSRADYLFNSSIAGIEEADAVLLVGSNPRWEAALINTRLRKRFLTGALKVGVIGEAVDLTYDYDYLGAGPDTLKDVAEGKNAFAKVLEGAKKPMIILGMGALARKDGAAVFALAKKISKKFDLVHEGWNGFNVLHTAASRVAALDLGFVPGKKGLDVEATLAAAEKGKIKAVYLLGADELDVAKLKDTFVVYQGHHGDKGASVADVILPGAAYTEKNGTYVNTEGRVQLGRLAAFPPGEAREDWTIIRALSEQLGEALPYDNLGQLRQRLIEVNPVFAAVDQIGQSDWNDTASDKEEIGSDPFVLAIENFYMTDPISRSSETMSACTEQFVLGKEQGATGTNG</sequence>
<dbReference type="Pfam" id="PF13510">
    <property type="entry name" value="Fer2_4"/>
    <property type="match status" value="1"/>
</dbReference>
<evidence type="ECO:0000259" key="11">
    <source>
        <dbReference type="PROSITE" id="PS51085"/>
    </source>
</evidence>
<keyword evidence="10" id="KW-0001">2Fe-2S</keyword>
<dbReference type="InterPro" id="IPR006963">
    <property type="entry name" value="Mopterin_OxRdtase_4Fe-4S_dom"/>
</dbReference>
<dbReference type="EC" id="7.1.1.-" evidence="10"/>
<dbReference type="CDD" id="cd00207">
    <property type="entry name" value="fer2"/>
    <property type="match status" value="1"/>
</dbReference>
<protein>
    <recommendedName>
        <fullName evidence="10">NADH-quinone oxidoreductase</fullName>
        <ecNumber evidence="10">7.1.1.-</ecNumber>
    </recommendedName>
</protein>
<dbReference type="InterPro" id="IPR050123">
    <property type="entry name" value="Prok_molybdopt-oxidoreductase"/>
</dbReference>
<evidence type="ECO:0000256" key="6">
    <source>
        <dbReference type="ARBA" id="ARBA00023004"/>
    </source>
</evidence>
<dbReference type="PROSITE" id="PS00641">
    <property type="entry name" value="COMPLEX1_75K_1"/>
    <property type="match status" value="1"/>
</dbReference>
<evidence type="ECO:0000259" key="12">
    <source>
        <dbReference type="PROSITE" id="PS51669"/>
    </source>
</evidence>
<dbReference type="SUPFAM" id="SSF54292">
    <property type="entry name" value="2Fe-2S ferredoxin-like"/>
    <property type="match status" value="1"/>
</dbReference>
<name>A0ABT4LLM3_9PROT</name>
<dbReference type="SUPFAM" id="SSF54862">
    <property type="entry name" value="4Fe-4S ferredoxins"/>
    <property type="match status" value="1"/>
</dbReference>
<evidence type="ECO:0000259" key="13">
    <source>
        <dbReference type="PROSITE" id="PS51839"/>
    </source>
</evidence>
<dbReference type="Pfam" id="PF22117">
    <property type="entry name" value="Fer4_Nqo3"/>
    <property type="match status" value="1"/>
</dbReference>
<dbReference type="PANTHER" id="PTHR43105:SF13">
    <property type="entry name" value="NADH-UBIQUINONE OXIDOREDUCTASE 75 KDA SUBUNIT, MITOCHONDRIAL"/>
    <property type="match status" value="1"/>
</dbReference>
<keyword evidence="4 10" id="KW-0479">Metal-binding</keyword>
<dbReference type="Gene3D" id="3.30.200.210">
    <property type="match status" value="1"/>
</dbReference>
<evidence type="ECO:0000256" key="7">
    <source>
        <dbReference type="ARBA" id="ARBA00023014"/>
    </source>
</evidence>
<comment type="cofactor">
    <cofactor evidence="1 10">
        <name>[4Fe-4S] cluster</name>
        <dbReference type="ChEBI" id="CHEBI:49883"/>
    </cofactor>
</comment>
<keyword evidence="10" id="KW-0874">Quinone</keyword>
<dbReference type="PANTHER" id="PTHR43105">
    <property type="entry name" value="RESPIRATORY NITRATE REDUCTASE"/>
    <property type="match status" value="1"/>
</dbReference>
<dbReference type="SMART" id="SM00929">
    <property type="entry name" value="NADH-G_4Fe-4S_3"/>
    <property type="match status" value="1"/>
</dbReference>
<evidence type="ECO:0000256" key="8">
    <source>
        <dbReference type="ARBA" id="ARBA00023027"/>
    </source>
</evidence>
<evidence type="ECO:0000256" key="1">
    <source>
        <dbReference type="ARBA" id="ARBA00001966"/>
    </source>
</evidence>
<evidence type="ECO:0000256" key="3">
    <source>
        <dbReference type="ARBA" id="ARBA00022485"/>
    </source>
</evidence>
<dbReference type="InterPro" id="IPR001041">
    <property type="entry name" value="2Fe-2S_ferredoxin-type"/>
</dbReference>
<keyword evidence="7 10" id="KW-0411">Iron-sulfur</keyword>
<dbReference type="NCBIfam" id="TIGR01973">
    <property type="entry name" value="NuoG"/>
    <property type="match status" value="1"/>
</dbReference>
<comment type="cofactor">
    <cofactor evidence="10">
        <name>[2Fe-2S] cluster</name>
        <dbReference type="ChEBI" id="CHEBI:190135"/>
    </cofactor>
    <text evidence="10">Binds 1 [2Fe-2S] cluster per subunit.</text>
</comment>
<evidence type="ECO:0000256" key="4">
    <source>
        <dbReference type="ARBA" id="ARBA00022723"/>
    </source>
</evidence>
<keyword evidence="6 10" id="KW-0408">Iron</keyword>
<evidence type="ECO:0000256" key="2">
    <source>
        <dbReference type="ARBA" id="ARBA00005404"/>
    </source>
</evidence>
<keyword evidence="8 10" id="KW-0520">NAD</keyword>
<dbReference type="InterPro" id="IPR019574">
    <property type="entry name" value="NADH_UbQ_OxRdtase_Gsu_4Fe4S-bd"/>
</dbReference>
<comment type="function">
    <text evidence="10">NDH-1 shuttles electrons from NADH, via FMN and iron-sulfur (Fe-S) centers, to quinones in the respiratory chain. Couples the redox reaction to proton translocation (for every two electrons transferred, four hydrogen ions are translocated across the cytoplasmic membrane), and thus conserves the redox energy in a proton gradient.</text>
</comment>
<dbReference type="RefSeq" id="WP_269424158.1">
    <property type="nucleotide sequence ID" value="NZ_JAPWGY010000005.1"/>
</dbReference>
<comment type="catalytic activity">
    <reaction evidence="9 10">
        <text>a quinone + NADH + 5 H(+)(in) = a quinol + NAD(+) + 4 H(+)(out)</text>
        <dbReference type="Rhea" id="RHEA:57888"/>
        <dbReference type="ChEBI" id="CHEBI:15378"/>
        <dbReference type="ChEBI" id="CHEBI:24646"/>
        <dbReference type="ChEBI" id="CHEBI:57540"/>
        <dbReference type="ChEBI" id="CHEBI:57945"/>
        <dbReference type="ChEBI" id="CHEBI:132124"/>
    </reaction>
</comment>
<dbReference type="Pfam" id="PF09326">
    <property type="entry name" value="NADH_dhqG_C"/>
    <property type="match status" value="1"/>
</dbReference>
<dbReference type="InterPro" id="IPR054351">
    <property type="entry name" value="NADH_UbQ_OxRdtase_ferredoxin"/>
</dbReference>
<dbReference type="PROSITE" id="PS51257">
    <property type="entry name" value="PROKAR_LIPOPROTEIN"/>
    <property type="match status" value="1"/>
</dbReference>
<dbReference type="EMBL" id="JAPWGY010000005">
    <property type="protein sequence ID" value="MCZ4282004.1"/>
    <property type="molecule type" value="Genomic_DNA"/>
</dbReference>
<dbReference type="Gene3D" id="3.40.50.740">
    <property type="match status" value="1"/>
</dbReference>